<evidence type="ECO:0000256" key="4">
    <source>
        <dbReference type="ARBA" id="ARBA00022692"/>
    </source>
</evidence>
<accession>A0ABV6HHF7</accession>
<evidence type="ECO:0000256" key="2">
    <source>
        <dbReference type="ARBA" id="ARBA00006448"/>
    </source>
</evidence>
<evidence type="ECO:0000256" key="1">
    <source>
        <dbReference type="ARBA" id="ARBA00004651"/>
    </source>
</evidence>
<keyword evidence="5 7" id="KW-1133">Transmembrane helix</keyword>
<proteinExistence type="inferred from homology"/>
<organism evidence="10 11">
    <name type="scientific">Olivibacter oleidegradans</name>
    <dbReference type="NCBI Taxonomy" id="760123"/>
    <lineage>
        <taxon>Bacteria</taxon>
        <taxon>Pseudomonadati</taxon>
        <taxon>Bacteroidota</taxon>
        <taxon>Sphingobacteriia</taxon>
        <taxon>Sphingobacteriales</taxon>
        <taxon>Sphingobacteriaceae</taxon>
        <taxon>Olivibacter</taxon>
    </lineage>
</organism>
<evidence type="ECO:0000259" key="9">
    <source>
        <dbReference type="Pfam" id="PF20730"/>
    </source>
</evidence>
<comment type="similarity">
    <text evidence="2">Belongs to the UPF0702 family.</text>
</comment>
<evidence type="ECO:0000313" key="10">
    <source>
        <dbReference type="EMBL" id="MFC0318300.1"/>
    </source>
</evidence>
<evidence type="ECO:0000313" key="11">
    <source>
        <dbReference type="Proteomes" id="UP001589774"/>
    </source>
</evidence>
<feature type="transmembrane region" description="Helical" evidence="7">
    <location>
        <begin position="58"/>
        <end position="75"/>
    </location>
</feature>
<dbReference type="Proteomes" id="UP001589774">
    <property type="component" value="Unassembled WGS sequence"/>
</dbReference>
<dbReference type="InterPro" id="IPR048454">
    <property type="entry name" value="YetF_N"/>
</dbReference>
<keyword evidence="11" id="KW-1185">Reference proteome</keyword>
<dbReference type="InterPro" id="IPR023090">
    <property type="entry name" value="UPF0702_alpha/beta_dom_sf"/>
</dbReference>
<reference evidence="10 11" key="1">
    <citation type="submission" date="2024-09" db="EMBL/GenBank/DDBJ databases">
        <authorList>
            <person name="Sun Q."/>
            <person name="Mori K."/>
        </authorList>
    </citation>
    <scope>NUCLEOTIDE SEQUENCE [LARGE SCALE GENOMIC DNA]</scope>
    <source>
        <strain evidence="10 11">CCM 7765</strain>
    </source>
</reference>
<dbReference type="EMBL" id="JBHLWO010000001">
    <property type="protein sequence ID" value="MFC0318300.1"/>
    <property type="molecule type" value="Genomic_DNA"/>
</dbReference>
<sequence length="150" mass="16816">MNPIIRGIAIYLFLLVLFRVLGKRSLAETTTFDFVLLLIIGEATQQALLGEDFSMTNSLILITVLIGLDMILGKFKGRFPRLDKMLEGTPLILIDQGQPLKERMKRAGVEEEDIMEAARLNHGLEQLNQIKYAVLERNGSISIIPFTAQS</sequence>
<feature type="domain" description="YetF C-terminal" evidence="8">
    <location>
        <begin position="79"/>
        <end position="147"/>
    </location>
</feature>
<evidence type="ECO:0000256" key="5">
    <source>
        <dbReference type="ARBA" id="ARBA00022989"/>
    </source>
</evidence>
<dbReference type="RefSeq" id="WP_013665450.1">
    <property type="nucleotide sequence ID" value="NZ_JBHLWO010000001.1"/>
</dbReference>
<keyword evidence="4 7" id="KW-0812">Transmembrane</keyword>
<evidence type="ECO:0000256" key="7">
    <source>
        <dbReference type="SAM" id="Phobius"/>
    </source>
</evidence>
<evidence type="ECO:0000259" key="8">
    <source>
        <dbReference type="Pfam" id="PF04239"/>
    </source>
</evidence>
<dbReference type="PANTHER" id="PTHR34582:SF6">
    <property type="entry name" value="UPF0702 TRANSMEMBRANE PROTEIN YCAP"/>
    <property type="match status" value="1"/>
</dbReference>
<keyword evidence="6 7" id="KW-0472">Membrane</keyword>
<dbReference type="PANTHER" id="PTHR34582">
    <property type="entry name" value="UPF0702 TRANSMEMBRANE PROTEIN YCAP"/>
    <property type="match status" value="1"/>
</dbReference>
<evidence type="ECO:0000256" key="3">
    <source>
        <dbReference type="ARBA" id="ARBA00022475"/>
    </source>
</evidence>
<keyword evidence="3" id="KW-1003">Cell membrane</keyword>
<comment type="subcellular location">
    <subcellularLocation>
        <location evidence="1">Cell membrane</location>
        <topology evidence="1">Multi-pass membrane protein</topology>
    </subcellularLocation>
</comment>
<dbReference type="InterPro" id="IPR007353">
    <property type="entry name" value="DUF421"/>
</dbReference>
<dbReference type="Pfam" id="PF20730">
    <property type="entry name" value="YetF_N"/>
    <property type="match status" value="1"/>
</dbReference>
<name>A0ABV6HHF7_9SPHI</name>
<gene>
    <name evidence="10" type="ORF">ACFFI0_08260</name>
</gene>
<comment type="caution">
    <text evidence="10">The sequence shown here is derived from an EMBL/GenBank/DDBJ whole genome shotgun (WGS) entry which is preliminary data.</text>
</comment>
<feature type="domain" description="YetF-like N-terminal transmembrane" evidence="9">
    <location>
        <begin position="12"/>
        <end position="71"/>
    </location>
</feature>
<dbReference type="Pfam" id="PF04239">
    <property type="entry name" value="DUF421"/>
    <property type="match status" value="1"/>
</dbReference>
<evidence type="ECO:0000256" key="6">
    <source>
        <dbReference type="ARBA" id="ARBA00023136"/>
    </source>
</evidence>
<dbReference type="Gene3D" id="3.30.240.20">
    <property type="entry name" value="bsu07140 like domains"/>
    <property type="match status" value="1"/>
</dbReference>
<protein>
    <submittedName>
        <fullName evidence="10">DUF421 domain-containing protein</fullName>
    </submittedName>
</protein>